<proteinExistence type="predicted"/>
<name>A0A8X6NCW5_NEPPI</name>
<organism evidence="1 2">
    <name type="scientific">Nephila pilipes</name>
    <name type="common">Giant wood spider</name>
    <name type="synonym">Nephila maculata</name>
    <dbReference type="NCBI Taxonomy" id="299642"/>
    <lineage>
        <taxon>Eukaryota</taxon>
        <taxon>Metazoa</taxon>
        <taxon>Ecdysozoa</taxon>
        <taxon>Arthropoda</taxon>
        <taxon>Chelicerata</taxon>
        <taxon>Arachnida</taxon>
        <taxon>Araneae</taxon>
        <taxon>Araneomorphae</taxon>
        <taxon>Entelegynae</taxon>
        <taxon>Araneoidea</taxon>
        <taxon>Nephilidae</taxon>
        <taxon>Nephila</taxon>
    </lineage>
</organism>
<keyword evidence="2" id="KW-1185">Reference proteome</keyword>
<protein>
    <submittedName>
        <fullName evidence="1">Uncharacterized protein</fullName>
    </submittedName>
</protein>
<gene>
    <name evidence="1" type="ORF">NPIL_492761</name>
</gene>
<accession>A0A8X6NCW5</accession>
<dbReference type="AlphaFoldDB" id="A0A8X6NCW5"/>
<evidence type="ECO:0000313" key="1">
    <source>
        <dbReference type="EMBL" id="GFT07330.1"/>
    </source>
</evidence>
<dbReference type="EMBL" id="BMAW01103087">
    <property type="protein sequence ID" value="GFT07330.1"/>
    <property type="molecule type" value="Genomic_DNA"/>
</dbReference>
<evidence type="ECO:0000313" key="2">
    <source>
        <dbReference type="Proteomes" id="UP000887013"/>
    </source>
</evidence>
<sequence>MRKGRSTMLEPHRGVLQLRHMGFFWRSNLRQCRPNYLQRNHFELHVIAYHEALQNPKMDIMWMKSKIFKTFLVREQNRRRKWVVNRLLLTKPSNKIPRLLIIPKH</sequence>
<dbReference type="Proteomes" id="UP000887013">
    <property type="component" value="Unassembled WGS sequence"/>
</dbReference>
<comment type="caution">
    <text evidence="1">The sequence shown here is derived from an EMBL/GenBank/DDBJ whole genome shotgun (WGS) entry which is preliminary data.</text>
</comment>
<reference evidence="1" key="1">
    <citation type="submission" date="2020-08" db="EMBL/GenBank/DDBJ databases">
        <title>Multicomponent nature underlies the extraordinary mechanical properties of spider dragline silk.</title>
        <authorList>
            <person name="Kono N."/>
            <person name="Nakamura H."/>
            <person name="Mori M."/>
            <person name="Yoshida Y."/>
            <person name="Ohtoshi R."/>
            <person name="Malay A.D."/>
            <person name="Moran D.A.P."/>
            <person name="Tomita M."/>
            <person name="Numata K."/>
            <person name="Arakawa K."/>
        </authorList>
    </citation>
    <scope>NUCLEOTIDE SEQUENCE</scope>
</reference>